<comment type="caution">
    <text evidence="6">The sequence shown here is derived from an EMBL/GenBank/DDBJ whole genome shotgun (WGS) entry which is preliminary data.</text>
</comment>
<dbReference type="Proteomes" id="UP000477488">
    <property type="component" value="Unassembled WGS sequence"/>
</dbReference>
<dbReference type="AlphaFoldDB" id="A0A6L5XL65"/>
<evidence type="ECO:0000256" key="3">
    <source>
        <dbReference type="ARBA" id="ARBA00022801"/>
    </source>
</evidence>
<dbReference type="Gene3D" id="2.40.50.90">
    <property type="match status" value="1"/>
</dbReference>
<evidence type="ECO:0000313" key="6">
    <source>
        <dbReference type="EMBL" id="MSS27957.1"/>
    </source>
</evidence>
<dbReference type="PROSITE" id="PS50830">
    <property type="entry name" value="TNASE_3"/>
    <property type="match status" value="1"/>
</dbReference>
<dbReference type="InterPro" id="IPR016071">
    <property type="entry name" value="Staphylococal_nuclease_OB-fold"/>
</dbReference>
<evidence type="ECO:0000259" key="5">
    <source>
        <dbReference type="PROSITE" id="PS50830"/>
    </source>
</evidence>
<dbReference type="SMART" id="SM00318">
    <property type="entry name" value="SNc"/>
    <property type="match status" value="1"/>
</dbReference>
<dbReference type="PANTHER" id="PTHR12302">
    <property type="entry name" value="EBNA2 BINDING PROTEIN P100"/>
    <property type="match status" value="1"/>
</dbReference>
<dbReference type="InterPro" id="IPR035437">
    <property type="entry name" value="SNase_OB-fold_sf"/>
</dbReference>
<keyword evidence="4" id="KW-0732">Signal</keyword>
<feature type="chain" id="PRO_5026914305" evidence="4">
    <location>
        <begin position="26"/>
        <end position="163"/>
    </location>
</feature>
<dbReference type="Pfam" id="PF00565">
    <property type="entry name" value="SNase"/>
    <property type="match status" value="1"/>
</dbReference>
<sequence length="163" mass="18169">MGTRTGACLLLIMLVSLCFCPGARAWDAYVVRVEDGNTISVSERPGREEPTVILRFYGIDAPSQSQPFGREARDFLLRLMPKGAKVSVDSVGEDDQGTVSALVQVAGTSVNYQLLVEGLAWVSRSTCKAMFCRRWYIQEHQAVVDRRGLWGLNMSTPPWQWGR</sequence>
<evidence type="ECO:0000313" key="7">
    <source>
        <dbReference type="Proteomes" id="UP000477488"/>
    </source>
</evidence>
<feature type="signal peptide" evidence="4">
    <location>
        <begin position="1"/>
        <end position="25"/>
    </location>
</feature>
<keyword evidence="7" id="KW-1185">Reference proteome</keyword>
<accession>A0A6L5XL65</accession>
<dbReference type="EMBL" id="VUMH01000006">
    <property type="protein sequence ID" value="MSS27957.1"/>
    <property type="molecule type" value="Genomic_DNA"/>
</dbReference>
<dbReference type="RefSeq" id="WP_154510903.1">
    <property type="nucleotide sequence ID" value="NZ_DBFWWU010000045.1"/>
</dbReference>
<feature type="domain" description="TNase-like" evidence="5">
    <location>
        <begin position="24"/>
        <end position="152"/>
    </location>
</feature>
<evidence type="ECO:0000256" key="2">
    <source>
        <dbReference type="ARBA" id="ARBA00022759"/>
    </source>
</evidence>
<name>A0A6L5XL65_9BACT</name>
<dbReference type="GO" id="GO:0016787">
    <property type="term" value="F:hydrolase activity"/>
    <property type="evidence" value="ECO:0007669"/>
    <property type="project" value="UniProtKB-KW"/>
</dbReference>
<evidence type="ECO:0000256" key="4">
    <source>
        <dbReference type="SAM" id="SignalP"/>
    </source>
</evidence>
<dbReference type="SUPFAM" id="SSF50199">
    <property type="entry name" value="Staphylococcal nuclease"/>
    <property type="match status" value="1"/>
</dbReference>
<evidence type="ECO:0000256" key="1">
    <source>
        <dbReference type="ARBA" id="ARBA00022722"/>
    </source>
</evidence>
<protein>
    <submittedName>
        <fullName evidence="6">Thermonuclease family protein</fullName>
    </submittedName>
</protein>
<keyword evidence="3" id="KW-0378">Hydrolase</keyword>
<keyword evidence="1" id="KW-0540">Nuclease</keyword>
<dbReference type="PANTHER" id="PTHR12302:SF3">
    <property type="entry name" value="SERINE_THREONINE-PROTEIN KINASE 31"/>
    <property type="match status" value="1"/>
</dbReference>
<organism evidence="6 7">
    <name type="scientific">Desulfovibrio porci</name>
    <dbReference type="NCBI Taxonomy" id="2605782"/>
    <lineage>
        <taxon>Bacteria</taxon>
        <taxon>Pseudomonadati</taxon>
        <taxon>Thermodesulfobacteriota</taxon>
        <taxon>Desulfovibrionia</taxon>
        <taxon>Desulfovibrionales</taxon>
        <taxon>Desulfovibrionaceae</taxon>
        <taxon>Desulfovibrio</taxon>
    </lineage>
</organism>
<dbReference type="GO" id="GO:0004519">
    <property type="term" value="F:endonuclease activity"/>
    <property type="evidence" value="ECO:0007669"/>
    <property type="project" value="UniProtKB-KW"/>
</dbReference>
<gene>
    <name evidence="6" type="ORF">FYJ44_07860</name>
</gene>
<reference evidence="6 7" key="1">
    <citation type="submission" date="2019-09" db="EMBL/GenBank/DDBJ databases">
        <title>In-depth cultivation of the pig gut microbiome towards novel bacterial diversity and tailored functional studies.</title>
        <authorList>
            <person name="Wylensek D."/>
            <person name="Hitch T.C.A."/>
            <person name="Clavel T."/>
        </authorList>
    </citation>
    <scope>NUCLEOTIDE SEQUENCE [LARGE SCALE GENOMIC DNA]</scope>
    <source>
        <strain evidence="6 7">PG-178-WT-4</strain>
    </source>
</reference>
<keyword evidence="2" id="KW-0255">Endonuclease</keyword>
<proteinExistence type="predicted"/>